<dbReference type="InterPro" id="IPR002591">
    <property type="entry name" value="Phosphodiest/P_Trfase"/>
</dbReference>
<dbReference type="CDD" id="cd16031">
    <property type="entry name" value="G6S_like"/>
    <property type="match status" value="1"/>
</dbReference>
<gene>
    <name evidence="6" type="ORF">PLANPX_0495</name>
</gene>
<comment type="similarity">
    <text evidence="1">Belongs to the sulfatase family.</text>
</comment>
<protein>
    <submittedName>
        <fullName evidence="6">Arylsulfatase</fullName>
        <ecNumber evidence="6">3.1.6.1</ecNumber>
    </submittedName>
</protein>
<accession>A0A5K7X8W1</accession>
<feature type="domain" description="N-sulphoglucosamine sulphohydrolase C-terminal" evidence="5">
    <location>
        <begin position="336"/>
        <end position="488"/>
    </location>
</feature>
<dbReference type="KEGG" id="lpav:PLANPX_0495"/>
<dbReference type="EMBL" id="AP021861">
    <property type="protein sequence ID" value="BBO30883.1"/>
    <property type="molecule type" value="Genomic_DNA"/>
</dbReference>
<evidence type="ECO:0000313" key="6">
    <source>
        <dbReference type="EMBL" id="BBO30883.1"/>
    </source>
</evidence>
<keyword evidence="2 6" id="KW-0378">Hydrolase</keyword>
<dbReference type="Proteomes" id="UP000326837">
    <property type="component" value="Chromosome"/>
</dbReference>
<keyword evidence="7" id="KW-1185">Reference proteome</keyword>
<evidence type="ECO:0000256" key="3">
    <source>
        <dbReference type="SAM" id="MobiDB-lite"/>
    </source>
</evidence>
<dbReference type="EC" id="3.1.6.1" evidence="6"/>
<proteinExistence type="inferred from homology"/>
<keyword evidence="4" id="KW-0732">Signal</keyword>
<name>A0A5K7X8W1_9BACT</name>
<evidence type="ECO:0000256" key="1">
    <source>
        <dbReference type="ARBA" id="ARBA00008779"/>
    </source>
</evidence>
<evidence type="ECO:0000313" key="7">
    <source>
        <dbReference type="Proteomes" id="UP000326837"/>
    </source>
</evidence>
<evidence type="ECO:0000256" key="2">
    <source>
        <dbReference type="ARBA" id="ARBA00022801"/>
    </source>
</evidence>
<evidence type="ECO:0000256" key="4">
    <source>
        <dbReference type="SAM" id="SignalP"/>
    </source>
</evidence>
<dbReference type="PROSITE" id="PS00149">
    <property type="entry name" value="SULFATASE_2"/>
    <property type="match status" value="1"/>
</dbReference>
<feature type="signal peptide" evidence="4">
    <location>
        <begin position="1"/>
        <end position="15"/>
    </location>
</feature>
<dbReference type="PANTHER" id="PTHR43108">
    <property type="entry name" value="N-ACETYLGLUCOSAMINE-6-SULFATASE FAMILY MEMBER"/>
    <property type="match status" value="1"/>
</dbReference>
<dbReference type="InterPro" id="IPR032506">
    <property type="entry name" value="SGSH_C"/>
</dbReference>
<dbReference type="Gene3D" id="3.40.720.10">
    <property type="entry name" value="Alkaline Phosphatase, subunit A"/>
    <property type="match status" value="1"/>
</dbReference>
<sequence>MALAIAALLGSIAQAASQPNILFIFTDDHAYQAVSAYGGGLNETPNIDRLAKEGVRFDRCYVTNSICGPSRACVLTGKYSHKNGFCTNRDIFDGKQTTFPKLLQKSGYQTAIVGKWHLQSEPQGFDHWEVLPGQGLYYSPKFDTAAGRVTEPGYVADVITGKALNWLKQRDAEKPFLLMVQHKSPHREWSASSKHVGKFADHKFPEPKTLFDDYSDRADAAKQATMRIADEMRLKEDLKVYDPQSDYGRTMLSRLNPDEQKAWIAAYEPVNKAFAEAKLEGDELIRWKYQRYMQDYLSTVQSVDDSVGELLAYLDAAGLADNTIVVYASDQGFYLGEHGWFDKRFMYEQSLRTPCLIRWPKVAKPGTVEERIVSNVDFAQTFLDAAGVDAPDDMQGASIVPLLKGETPEDWRKTFYYQYYEGPPAEHNVAEHYGVTDGRYKLIHYFKLKQWELFDLVSDPDELHSVYGQPEYASQRQRLGDELTRLRSELGVTENEPPKLDEPELKSRRQQKIENRQRRRQMRQSASSST</sequence>
<dbReference type="SUPFAM" id="SSF53649">
    <property type="entry name" value="Alkaline phosphatase-like"/>
    <property type="match status" value="1"/>
</dbReference>
<dbReference type="Pfam" id="PF16347">
    <property type="entry name" value="SGSH_C"/>
    <property type="match status" value="1"/>
</dbReference>
<reference evidence="7" key="1">
    <citation type="submission" date="2019-10" db="EMBL/GenBank/DDBJ databases">
        <title>Lacipirellula parvula gen. nov., sp. nov., representing a lineage of planctomycetes widespread in freshwater anoxic habitats, and description of the family Lacipirellulaceae.</title>
        <authorList>
            <person name="Dedysh S.N."/>
            <person name="Kulichevskaya I.S."/>
            <person name="Beletsky A.V."/>
            <person name="Rakitin A.L."/>
            <person name="Mardanov A.V."/>
            <person name="Ivanova A.A."/>
            <person name="Saltykova V.X."/>
            <person name="Rijpstra W.I.C."/>
            <person name="Sinninghe Damste J.S."/>
            <person name="Ravin N.V."/>
        </authorList>
    </citation>
    <scope>NUCLEOTIDE SEQUENCE [LARGE SCALE GENOMIC DNA]</scope>
    <source>
        <strain evidence="7">PX69</strain>
    </source>
</reference>
<dbReference type="InterPro" id="IPR024607">
    <property type="entry name" value="Sulfatase_CS"/>
</dbReference>
<dbReference type="PANTHER" id="PTHR43108:SF6">
    <property type="entry name" value="N-SULPHOGLUCOSAMINE SULPHOHYDROLASE"/>
    <property type="match status" value="1"/>
</dbReference>
<dbReference type="GO" id="GO:0004065">
    <property type="term" value="F:arylsulfatase activity"/>
    <property type="evidence" value="ECO:0007669"/>
    <property type="project" value="UniProtKB-EC"/>
</dbReference>
<dbReference type="InterPro" id="IPR017850">
    <property type="entry name" value="Alkaline_phosphatase_core_sf"/>
</dbReference>
<evidence type="ECO:0000259" key="5">
    <source>
        <dbReference type="Pfam" id="PF16347"/>
    </source>
</evidence>
<feature type="chain" id="PRO_5025058737" evidence="4">
    <location>
        <begin position="16"/>
        <end position="530"/>
    </location>
</feature>
<dbReference type="AlphaFoldDB" id="A0A5K7X8W1"/>
<dbReference type="PROSITE" id="PS00523">
    <property type="entry name" value="SULFATASE_1"/>
    <property type="match status" value="1"/>
</dbReference>
<feature type="compositionally biased region" description="Basic and acidic residues" evidence="3">
    <location>
        <begin position="496"/>
        <end position="516"/>
    </location>
</feature>
<dbReference type="Pfam" id="PF01663">
    <property type="entry name" value="Phosphodiest"/>
    <property type="match status" value="1"/>
</dbReference>
<organism evidence="6 7">
    <name type="scientific">Lacipirellula parvula</name>
    <dbReference type="NCBI Taxonomy" id="2650471"/>
    <lineage>
        <taxon>Bacteria</taxon>
        <taxon>Pseudomonadati</taxon>
        <taxon>Planctomycetota</taxon>
        <taxon>Planctomycetia</taxon>
        <taxon>Pirellulales</taxon>
        <taxon>Lacipirellulaceae</taxon>
        <taxon>Lacipirellula</taxon>
    </lineage>
</organism>
<feature type="region of interest" description="Disordered" evidence="3">
    <location>
        <begin position="487"/>
        <end position="530"/>
    </location>
</feature>